<evidence type="ECO:0000256" key="1">
    <source>
        <dbReference type="ARBA" id="ARBA00023002"/>
    </source>
</evidence>
<sequence>MKARLSGRVALVTGATGGIGEAVIRRFAEEGAAVVITDVDAGRCEEAAEQVTAAGGRALGLGLDVTDEQAWEAVVNEVDGRLGGLSVLVNNAGIAKMTDVETETLETWEAVVAVTQRGVWLGMKHAGPVIERSGGGSIVNVSSIFGTVGGFGGQFSYHAAKGAVRLMTKNAALHWATRGVRVNSLHPGFIETPLSRKLWRGTPRLDLMIDNTPMGRLGRTDEVANAALFLASDEASFITGSELYVDGGYTAR</sequence>
<dbReference type="NCBIfam" id="NF005559">
    <property type="entry name" value="PRK07231.1"/>
    <property type="match status" value="1"/>
</dbReference>
<gene>
    <name evidence="2" type="ORF">ACFSJ0_21660</name>
</gene>
<accession>A0ABW4GA75</accession>
<dbReference type="Pfam" id="PF13561">
    <property type="entry name" value="adh_short_C2"/>
    <property type="match status" value="1"/>
</dbReference>
<dbReference type="PANTHER" id="PTHR42760">
    <property type="entry name" value="SHORT-CHAIN DEHYDROGENASES/REDUCTASES FAMILY MEMBER"/>
    <property type="match status" value="1"/>
</dbReference>
<dbReference type="PANTHER" id="PTHR42760:SF115">
    <property type="entry name" value="3-OXOACYL-[ACYL-CARRIER-PROTEIN] REDUCTASE FABG"/>
    <property type="match status" value="1"/>
</dbReference>
<keyword evidence="3" id="KW-1185">Reference proteome</keyword>
<comment type="caution">
    <text evidence="2">The sequence shown here is derived from an EMBL/GenBank/DDBJ whole genome shotgun (WGS) entry which is preliminary data.</text>
</comment>
<dbReference type="EMBL" id="JBHUCM010000017">
    <property type="protein sequence ID" value="MFD1539675.1"/>
    <property type="molecule type" value="Genomic_DNA"/>
</dbReference>
<dbReference type="EC" id="1.1.1.-" evidence="2"/>
<dbReference type="Proteomes" id="UP001597097">
    <property type="component" value="Unassembled WGS sequence"/>
</dbReference>
<protein>
    <submittedName>
        <fullName evidence="2">SDR family NAD(P)-dependent oxidoreductase</fullName>
        <ecNumber evidence="2">1.1.1.-</ecNumber>
    </submittedName>
</protein>
<evidence type="ECO:0000313" key="3">
    <source>
        <dbReference type="Proteomes" id="UP001597097"/>
    </source>
</evidence>
<dbReference type="RefSeq" id="WP_219534178.1">
    <property type="nucleotide sequence ID" value="NZ_JAHKRM010000021.1"/>
</dbReference>
<keyword evidence="1 2" id="KW-0560">Oxidoreductase</keyword>
<dbReference type="InterPro" id="IPR002347">
    <property type="entry name" value="SDR_fam"/>
</dbReference>
<reference evidence="3" key="1">
    <citation type="journal article" date="2019" name="Int. J. Syst. Evol. Microbiol.">
        <title>The Global Catalogue of Microorganisms (GCM) 10K type strain sequencing project: providing services to taxonomists for standard genome sequencing and annotation.</title>
        <authorList>
            <consortium name="The Broad Institute Genomics Platform"/>
            <consortium name="The Broad Institute Genome Sequencing Center for Infectious Disease"/>
            <person name="Wu L."/>
            <person name="Ma J."/>
        </authorList>
    </citation>
    <scope>NUCLEOTIDE SEQUENCE [LARGE SCALE GENOMIC DNA]</scope>
    <source>
        <strain evidence="3">CGMCC 1.15399</strain>
    </source>
</reference>
<proteinExistence type="predicted"/>
<evidence type="ECO:0000313" key="2">
    <source>
        <dbReference type="EMBL" id="MFD1539675.1"/>
    </source>
</evidence>
<dbReference type="GO" id="GO:0016491">
    <property type="term" value="F:oxidoreductase activity"/>
    <property type="evidence" value="ECO:0007669"/>
    <property type="project" value="UniProtKB-KW"/>
</dbReference>
<organism evidence="2 3">
    <name type="scientific">Nonomuraea guangzhouensis</name>
    <dbReference type="NCBI Taxonomy" id="1291555"/>
    <lineage>
        <taxon>Bacteria</taxon>
        <taxon>Bacillati</taxon>
        <taxon>Actinomycetota</taxon>
        <taxon>Actinomycetes</taxon>
        <taxon>Streptosporangiales</taxon>
        <taxon>Streptosporangiaceae</taxon>
        <taxon>Nonomuraea</taxon>
    </lineage>
</organism>
<name>A0ABW4GA75_9ACTN</name>